<dbReference type="Gene3D" id="3.40.50.2300">
    <property type="match status" value="1"/>
</dbReference>
<reference evidence="7" key="1">
    <citation type="submission" date="2017-04" db="EMBL/GenBank/DDBJ databases">
        <authorList>
            <person name="Varghese N."/>
            <person name="Submissions S."/>
        </authorList>
    </citation>
    <scope>NUCLEOTIDE SEQUENCE [LARGE SCALE GENOMIC DNA]</scope>
</reference>
<keyword evidence="2" id="KW-0238">DNA-binding</keyword>
<protein>
    <submittedName>
        <fullName evidence="6">Two component transcriptional regulator, LuxR family</fullName>
    </submittedName>
</protein>
<dbReference type="PROSITE" id="PS50110">
    <property type="entry name" value="RESPONSE_REGULATORY"/>
    <property type="match status" value="1"/>
</dbReference>
<dbReference type="Pfam" id="PF00196">
    <property type="entry name" value="GerE"/>
    <property type="match status" value="1"/>
</dbReference>
<evidence type="ECO:0000256" key="1">
    <source>
        <dbReference type="ARBA" id="ARBA00022553"/>
    </source>
</evidence>
<dbReference type="InterPro" id="IPR011006">
    <property type="entry name" value="CheY-like_superfamily"/>
</dbReference>
<dbReference type="InterPro" id="IPR058245">
    <property type="entry name" value="NreC/VraR/RcsB-like_REC"/>
</dbReference>
<sequence>MIKLILADDHTLVRHAIAQSLEATGQFTVECECADGNELYRAALSVPADVILMDISMPKMNGFVALEKILQQRPQMKVLALSMHSDQEYIDAIRRGGARGYVFKDATTEELTDAILRVWNGKTFFPVSDERSTNKVSTHNVNKLSGAQLDRLTRREREVFFLVVAGRSTREIAALLAMSPKTAENHRGKVLKKLEVANTVELIHFAAKSGLLEP</sequence>
<feature type="modified residue" description="4-aspartylphosphate" evidence="3">
    <location>
        <position position="54"/>
    </location>
</feature>
<keyword evidence="7" id="KW-1185">Reference proteome</keyword>
<dbReference type="CDD" id="cd06170">
    <property type="entry name" value="LuxR_C_like"/>
    <property type="match status" value="1"/>
</dbReference>
<dbReference type="InterPro" id="IPR039420">
    <property type="entry name" value="WalR-like"/>
</dbReference>
<dbReference type="AlphaFoldDB" id="A0A1Y6E861"/>
<evidence type="ECO:0000259" key="4">
    <source>
        <dbReference type="PROSITE" id="PS50043"/>
    </source>
</evidence>
<accession>A0A1Y6E861</accession>
<gene>
    <name evidence="6" type="ORF">SAMN06297229_0176</name>
</gene>
<dbReference type="SMART" id="SM00448">
    <property type="entry name" value="REC"/>
    <property type="match status" value="1"/>
</dbReference>
<dbReference type="InterPro" id="IPR001789">
    <property type="entry name" value="Sig_transdc_resp-reg_receiver"/>
</dbReference>
<name>A0A1Y6E861_9GAMM</name>
<dbReference type="PRINTS" id="PR00038">
    <property type="entry name" value="HTHLUXR"/>
</dbReference>
<feature type="domain" description="HTH luxR-type" evidence="4">
    <location>
        <begin position="145"/>
        <end position="210"/>
    </location>
</feature>
<dbReference type="CDD" id="cd17535">
    <property type="entry name" value="REC_NarL-like"/>
    <property type="match status" value="1"/>
</dbReference>
<dbReference type="SMART" id="SM00421">
    <property type="entry name" value="HTH_LUXR"/>
    <property type="match status" value="1"/>
</dbReference>
<evidence type="ECO:0000313" key="6">
    <source>
        <dbReference type="EMBL" id="SMQ58825.1"/>
    </source>
</evidence>
<organism evidence="6 7">
    <name type="scientific">Pseudidiomarina planktonica</name>
    <dbReference type="NCBI Taxonomy" id="1323738"/>
    <lineage>
        <taxon>Bacteria</taxon>
        <taxon>Pseudomonadati</taxon>
        <taxon>Pseudomonadota</taxon>
        <taxon>Gammaproteobacteria</taxon>
        <taxon>Alteromonadales</taxon>
        <taxon>Idiomarinaceae</taxon>
        <taxon>Pseudidiomarina</taxon>
    </lineage>
</organism>
<dbReference type="InterPro" id="IPR000792">
    <property type="entry name" value="Tscrpt_reg_LuxR_C"/>
</dbReference>
<dbReference type="PANTHER" id="PTHR43214">
    <property type="entry name" value="TWO-COMPONENT RESPONSE REGULATOR"/>
    <property type="match status" value="1"/>
</dbReference>
<dbReference type="SUPFAM" id="SSF52172">
    <property type="entry name" value="CheY-like"/>
    <property type="match status" value="1"/>
</dbReference>
<dbReference type="GO" id="GO:0003677">
    <property type="term" value="F:DNA binding"/>
    <property type="evidence" value="ECO:0007669"/>
    <property type="project" value="UniProtKB-KW"/>
</dbReference>
<evidence type="ECO:0000313" key="7">
    <source>
        <dbReference type="Proteomes" id="UP000194450"/>
    </source>
</evidence>
<dbReference type="GO" id="GO:0000160">
    <property type="term" value="P:phosphorelay signal transduction system"/>
    <property type="evidence" value="ECO:0007669"/>
    <property type="project" value="InterPro"/>
</dbReference>
<dbReference type="InterPro" id="IPR016032">
    <property type="entry name" value="Sig_transdc_resp-reg_C-effctor"/>
</dbReference>
<dbReference type="PANTHER" id="PTHR43214:SF43">
    <property type="entry name" value="TWO-COMPONENT RESPONSE REGULATOR"/>
    <property type="match status" value="1"/>
</dbReference>
<evidence type="ECO:0000259" key="5">
    <source>
        <dbReference type="PROSITE" id="PS50110"/>
    </source>
</evidence>
<dbReference type="OrthoDB" id="9796655at2"/>
<dbReference type="Proteomes" id="UP000194450">
    <property type="component" value="Unassembled WGS sequence"/>
</dbReference>
<dbReference type="Pfam" id="PF00072">
    <property type="entry name" value="Response_reg"/>
    <property type="match status" value="1"/>
</dbReference>
<dbReference type="SUPFAM" id="SSF46894">
    <property type="entry name" value="C-terminal effector domain of the bipartite response regulators"/>
    <property type="match status" value="1"/>
</dbReference>
<evidence type="ECO:0000256" key="2">
    <source>
        <dbReference type="ARBA" id="ARBA00023125"/>
    </source>
</evidence>
<dbReference type="PROSITE" id="PS50043">
    <property type="entry name" value="HTH_LUXR_2"/>
    <property type="match status" value="1"/>
</dbReference>
<feature type="domain" description="Response regulatory" evidence="5">
    <location>
        <begin position="3"/>
        <end position="119"/>
    </location>
</feature>
<keyword evidence="1 3" id="KW-0597">Phosphoprotein</keyword>
<dbReference type="RefSeq" id="WP_126797194.1">
    <property type="nucleotide sequence ID" value="NZ_FXWH01000001.1"/>
</dbReference>
<dbReference type="EMBL" id="FXWH01000001">
    <property type="protein sequence ID" value="SMQ58825.1"/>
    <property type="molecule type" value="Genomic_DNA"/>
</dbReference>
<proteinExistence type="predicted"/>
<evidence type="ECO:0000256" key="3">
    <source>
        <dbReference type="PROSITE-ProRule" id="PRU00169"/>
    </source>
</evidence>
<dbReference type="GO" id="GO:0006355">
    <property type="term" value="P:regulation of DNA-templated transcription"/>
    <property type="evidence" value="ECO:0007669"/>
    <property type="project" value="InterPro"/>
</dbReference>